<feature type="compositionally biased region" description="Low complexity" evidence="6">
    <location>
        <begin position="205"/>
        <end position="225"/>
    </location>
</feature>
<evidence type="ECO:0000256" key="7">
    <source>
        <dbReference type="SAM" id="Phobius"/>
    </source>
</evidence>
<dbReference type="GO" id="GO:0015556">
    <property type="term" value="F:C4-dicarboxylate transmembrane transporter activity"/>
    <property type="evidence" value="ECO:0007669"/>
    <property type="project" value="UniProtKB-ARBA"/>
</dbReference>
<evidence type="ECO:0000256" key="6">
    <source>
        <dbReference type="SAM" id="MobiDB-lite"/>
    </source>
</evidence>
<feature type="transmembrane region" description="Helical" evidence="7">
    <location>
        <begin position="701"/>
        <end position="724"/>
    </location>
</feature>
<dbReference type="GO" id="GO:0005310">
    <property type="term" value="F:dicarboxylic acid transmembrane transporter activity"/>
    <property type="evidence" value="ECO:0007669"/>
    <property type="project" value="UniProtKB-ARBA"/>
</dbReference>
<evidence type="ECO:0000313" key="10">
    <source>
        <dbReference type="Proteomes" id="UP000664859"/>
    </source>
</evidence>
<dbReference type="Proteomes" id="UP000664859">
    <property type="component" value="Unassembled WGS sequence"/>
</dbReference>
<dbReference type="InterPro" id="IPR001898">
    <property type="entry name" value="SLC13A/DASS"/>
</dbReference>
<evidence type="ECO:0000256" key="2">
    <source>
        <dbReference type="ARBA" id="ARBA00022448"/>
    </source>
</evidence>
<evidence type="ECO:0000259" key="8">
    <source>
        <dbReference type="Pfam" id="PF03600"/>
    </source>
</evidence>
<feature type="transmembrane region" description="Helical" evidence="7">
    <location>
        <begin position="590"/>
        <end position="609"/>
    </location>
</feature>
<evidence type="ECO:0000256" key="3">
    <source>
        <dbReference type="ARBA" id="ARBA00022692"/>
    </source>
</evidence>
<reference evidence="9" key="1">
    <citation type="submission" date="2021-02" db="EMBL/GenBank/DDBJ databases">
        <title>First Annotated Genome of the Yellow-green Alga Tribonema minus.</title>
        <authorList>
            <person name="Mahan K.M."/>
        </authorList>
    </citation>
    <scope>NUCLEOTIDE SEQUENCE</scope>
    <source>
        <strain evidence="9">UTEX B ZZ1240</strain>
    </source>
</reference>
<keyword evidence="3 7" id="KW-0812">Transmembrane</keyword>
<feature type="region of interest" description="Disordered" evidence="6">
    <location>
        <begin position="331"/>
        <end position="361"/>
    </location>
</feature>
<feature type="transmembrane region" description="Helical" evidence="7">
    <location>
        <begin position="430"/>
        <end position="454"/>
    </location>
</feature>
<feature type="compositionally biased region" description="Low complexity" evidence="6">
    <location>
        <begin position="347"/>
        <end position="356"/>
    </location>
</feature>
<feature type="transmembrane region" description="Helical" evidence="7">
    <location>
        <begin position="160"/>
        <end position="179"/>
    </location>
</feature>
<feature type="transmembrane region" description="Helical" evidence="7">
    <location>
        <begin position="47"/>
        <end position="64"/>
    </location>
</feature>
<evidence type="ECO:0000256" key="1">
    <source>
        <dbReference type="ARBA" id="ARBA00004141"/>
    </source>
</evidence>
<feature type="transmembrane region" description="Helical" evidence="7">
    <location>
        <begin position="117"/>
        <end position="138"/>
    </location>
</feature>
<keyword evidence="5 7" id="KW-0472">Membrane</keyword>
<evidence type="ECO:0000313" key="9">
    <source>
        <dbReference type="EMBL" id="KAG5187122.1"/>
    </source>
</evidence>
<accession>A0A836CID1</accession>
<comment type="subcellular location">
    <subcellularLocation>
        <location evidence="1">Membrane</location>
        <topology evidence="1">Multi-pass membrane protein</topology>
    </subcellularLocation>
</comment>
<sequence>MGDDDHDAFNSADGMRDGDAINTASGSSSPARVAAVVDSLYQHRTSLFVGLFLFLLTLAVGAAVSPGPAEMAEASALAVAVLMVVYWACETVNVAATALLPLALFPLMGVDHGEEMATFYFSDTIVIFFGSILVGRAVEESGLHKYMANWLLKWADGDTSGRHLLLALMVATAFISMWLSNTATAAMMMPLAQSTVLAHERRRPATAAVGSSSSSAQPRGRSASQPNFANFAAKVAAAAAEEDPLGNVELPEGHYASPRALPAELQLELKTRRGGGGGGGAAEYGGMLSSPPLHQMRGGGGVKRLRALGNRKLQVEVGGAAAGMRRSASSRSWSGYVGSSGGGGDGSAAHQAMDAAPGGGGAAGGQDGLRRAVALGIAYGATLGGLATLTGTGGNLVMRAVMEQAFPGHEAISWGEQAFPGHEANSWGEYFVLAFPVCVLLMGLLWWLLCVRYLGLGLTLQPRSAGSYSYAPPLDSYDSYIPADRTRGEASLETGLQYGGASNRGLQGGGKGKIRGGSFGASSADLHSWNDEARTALELGEAAEFQEGVLTGQQKAVMCVAFGMVLLWLLRDPPGGLPGWSTLLPEPAYVTDGTIAMAASMILFFTGILRWDTAVSSLPLHVMFLLGGGAALSHGITATFVTSHESRAALSHGITATGVAARLAAALTEAVPHGARLGLLLTVACPCVMVVANIMSNVAAANVALAALPCLAVSLGYSPTLLVVPVGQCCEMSFLLPVGTPPNAIAYGTKWVTRQDMLSTGAIFSAACALMLVLSATFYAPWVLGDAATLQDWAVEACEG</sequence>
<feature type="transmembrane region" description="Helical" evidence="7">
    <location>
        <begin position="648"/>
        <end position="665"/>
    </location>
</feature>
<evidence type="ECO:0000256" key="4">
    <source>
        <dbReference type="ARBA" id="ARBA00022989"/>
    </source>
</evidence>
<keyword evidence="4 7" id="KW-1133">Transmembrane helix</keyword>
<keyword evidence="2" id="KW-0813">Transport</keyword>
<proteinExistence type="predicted"/>
<feature type="transmembrane region" description="Helical" evidence="7">
    <location>
        <begin position="757"/>
        <end position="780"/>
    </location>
</feature>
<feature type="transmembrane region" description="Helical" evidence="7">
    <location>
        <begin position="76"/>
        <end position="105"/>
    </location>
</feature>
<dbReference type="OrthoDB" id="6493944at2759"/>
<gene>
    <name evidence="9" type="ORF">JKP88DRAFT_307981</name>
</gene>
<feature type="domain" description="Citrate transporter-like" evidence="8">
    <location>
        <begin position="85"/>
        <end position="212"/>
    </location>
</feature>
<feature type="region of interest" description="Disordered" evidence="6">
    <location>
        <begin position="202"/>
        <end position="225"/>
    </location>
</feature>
<feature type="transmembrane region" description="Helical" evidence="7">
    <location>
        <begin position="621"/>
        <end position="642"/>
    </location>
</feature>
<dbReference type="Pfam" id="PF00939">
    <property type="entry name" value="Na_sulph_symp"/>
    <property type="match status" value="1"/>
</dbReference>
<comment type="caution">
    <text evidence="9">The sequence shown here is derived from an EMBL/GenBank/DDBJ whole genome shotgun (WGS) entry which is preliminary data.</text>
</comment>
<dbReference type="EMBL" id="JAFCMP010000094">
    <property type="protein sequence ID" value="KAG5187122.1"/>
    <property type="molecule type" value="Genomic_DNA"/>
</dbReference>
<feature type="transmembrane region" description="Helical" evidence="7">
    <location>
        <begin position="555"/>
        <end position="570"/>
    </location>
</feature>
<dbReference type="PANTHER" id="PTHR10283">
    <property type="entry name" value="SOLUTE CARRIER FAMILY 13 MEMBER"/>
    <property type="match status" value="1"/>
</dbReference>
<keyword evidence="10" id="KW-1185">Reference proteome</keyword>
<name>A0A836CID1_9STRA</name>
<feature type="region of interest" description="Disordered" evidence="6">
    <location>
        <begin position="1"/>
        <end position="27"/>
    </location>
</feature>
<protein>
    <submittedName>
        <fullName evidence="9">Sodium:sulfate symporter transmembrane region-domain-containing protein</fullName>
    </submittedName>
</protein>
<dbReference type="AlphaFoldDB" id="A0A836CID1"/>
<dbReference type="GO" id="GO:0005886">
    <property type="term" value="C:plasma membrane"/>
    <property type="evidence" value="ECO:0007669"/>
    <property type="project" value="TreeGrafter"/>
</dbReference>
<organism evidence="9 10">
    <name type="scientific">Tribonema minus</name>
    <dbReference type="NCBI Taxonomy" id="303371"/>
    <lineage>
        <taxon>Eukaryota</taxon>
        <taxon>Sar</taxon>
        <taxon>Stramenopiles</taxon>
        <taxon>Ochrophyta</taxon>
        <taxon>PX clade</taxon>
        <taxon>Xanthophyceae</taxon>
        <taxon>Tribonematales</taxon>
        <taxon>Tribonemataceae</taxon>
        <taxon>Tribonema</taxon>
    </lineage>
</organism>
<feature type="transmembrane region" description="Helical" evidence="7">
    <location>
        <begin position="372"/>
        <end position="392"/>
    </location>
</feature>
<dbReference type="Pfam" id="PF03600">
    <property type="entry name" value="CitMHS"/>
    <property type="match status" value="1"/>
</dbReference>
<feature type="transmembrane region" description="Helical" evidence="7">
    <location>
        <begin position="677"/>
        <end position="695"/>
    </location>
</feature>
<dbReference type="PANTHER" id="PTHR10283:SF82">
    <property type="entry name" value="SOLUTE CARRIER FAMILY 13 MEMBER 2"/>
    <property type="match status" value="1"/>
</dbReference>
<evidence type="ECO:0000256" key="5">
    <source>
        <dbReference type="ARBA" id="ARBA00023136"/>
    </source>
</evidence>
<dbReference type="InterPro" id="IPR004680">
    <property type="entry name" value="Cit_transptr-like_dom"/>
</dbReference>